<dbReference type="PROSITE" id="PS51257">
    <property type="entry name" value="PROKAR_LIPOPROTEIN"/>
    <property type="match status" value="1"/>
</dbReference>
<comment type="caution">
    <text evidence="2">The sequence shown here is derived from an EMBL/GenBank/DDBJ whole genome shotgun (WGS) entry which is preliminary data.</text>
</comment>
<evidence type="ECO:0000256" key="1">
    <source>
        <dbReference type="SAM" id="SignalP"/>
    </source>
</evidence>
<dbReference type="Proteomes" id="UP000660265">
    <property type="component" value="Unassembled WGS sequence"/>
</dbReference>
<protein>
    <recommendedName>
        <fullName evidence="4">Lipoprotein</fullName>
    </recommendedName>
</protein>
<reference evidence="3" key="1">
    <citation type="journal article" date="2019" name="Int. J. Syst. Evol. Microbiol.">
        <title>The Global Catalogue of Microorganisms (GCM) 10K type strain sequencing project: providing services to taxonomists for standard genome sequencing and annotation.</title>
        <authorList>
            <consortium name="The Broad Institute Genomics Platform"/>
            <consortium name="The Broad Institute Genome Sequencing Center for Infectious Disease"/>
            <person name="Wu L."/>
            <person name="Ma J."/>
        </authorList>
    </citation>
    <scope>NUCLEOTIDE SEQUENCE [LARGE SCALE GENOMIC DNA]</scope>
    <source>
        <strain evidence="3">CGMCC 4.7275</strain>
    </source>
</reference>
<gene>
    <name evidence="2" type="ORF">GCM10011583_11860</name>
</gene>
<proteinExistence type="predicted"/>
<evidence type="ECO:0008006" key="4">
    <source>
        <dbReference type="Google" id="ProtNLM"/>
    </source>
</evidence>
<evidence type="ECO:0000313" key="3">
    <source>
        <dbReference type="Proteomes" id="UP000660265"/>
    </source>
</evidence>
<keyword evidence="1" id="KW-0732">Signal</keyword>
<organism evidence="2 3">
    <name type="scientific">Streptomyces camponoticapitis</name>
    <dbReference type="NCBI Taxonomy" id="1616125"/>
    <lineage>
        <taxon>Bacteria</taxon>
        <taxon>Bacillati</taxon>
        <taxon>Actinomycetota</taxon>
        <taxon>Actinomycetes</taxon>
        <taxon>Kitasatosporales</taxon>
        <taxon>Streptomycetaceae</taxon>
        <taxon>Streptomyces</taxon>
    </lineage>
</organism>
<dbReference type="EMBL" id="BMMV01000003">
    <property type="protein sequence ID" value="GGJ81989.1"/>
    <property type="molecule type" value="Genomic_DNA"/>
</dbReference>
<feature type="chain" id="PRO_5047085992" description="Lipoprotein" evidence="1">
    <location>
        <begin position="24"/>
        <end position="112"/>
    </location>
</feature>
<feature type="signal peptide" evidence="1">
    <location>
        <begin position="1"/>
        <end position="23"/>
    </location>
</feature>
<accession>A0ABQ2DZU1</accession>
<sequence length="112" mass="12137">MRTTTITALAAGLLLVTLTGCDAEEFDKQGAAVMCEEFVSKSLKAPGSADFSGVSDTTIETLSDAKPWKYKVNAFVDSQNGFGAKIRTDYVCTISTKDHDTWTLDDLDTSER</sequence>
<dbReference type="RefSeq" id="WP_189106224.1">
    <property type="nucleotide sequence ID" value="NZ_BMMV01000003.1"/>
</dbReference>
<keyword evidence="3" id="KW-1185">Reference proteome</keyword>
<name>A0ABQ2DZU1_9ACTN</name>
<evidence type="ECO:0000313" key="2">
    <source>
        <dbReference type="EMBL" id="GGJ81989.1"/>
    </source>
</evidence>